<feature type="signal peptide" evidence="1">
    <location>
        <begin position="1"/>
        <end position="21"/>
    </location>
</feature>
<dbReference type="HOGENOM" id="CLU_116319_0_0_4"/>
<dbReference type="KEGG" id="dar:Daro_1835"/>
<dbReference type="SUPFAM" id="SSF160387">
    <property type="entry name" value="NosL/MerB-like"/>
    <property type="match status" value="1"/>
</dbReference>
<feature type="chain" id="PRO_5004233501" description="Twin-arginine translocation pathway signal" evidence="1">
    <location>
        <begin position="22"/>
        <end position="188"/>
    </location>
</feature>
<dbReference type="STRING" id="159087.Daro_1835"/>
<protein>
    <recommendedName>
        <fullName evidence="3">Twin-arginine translocation pathway signal</fullName>
    </recommendedName>
</protein>
<keyword evidence="1" id="KW-0732">Signal</keyword>
<dbReference type="AlphaFoldDB" id="Q47F00"/>
<evidence type="ECO:0000256" key="1">
    <source>
        <dbReference type="SAM" id="SignalP"/>
    </source>
</evidence>
<evidence type="ECO:0000313" key="2">
    <source>
        <dbReference type="EMBL" id="AAZ46581.1"/>
    </source>
</evidence>
<proteinExistence type="predicted"/>
<evidence type="ECO:0008006" key="3">
    <source>
        <dbReference type="Google" id="ProtNLM"/>
    </source>
</evidence>
<dbReference type="PANTHER" id="PTHR41247">
    <property type="entry name" value="HTH-TYPE TRANSCRIPTIONAL REPRESSOR YCNK"/>
    <property type="match status" value="1"/>
</dbReference>
<dbReference type="Pfam" id="PF05573">
    <property type="entry name" value="NosL"/>
    <property type="match status" value="1"/>
</dbReference>
<dbReference type="EMBL" id="CP000089">
    <property type="protein sequence ID" value="AAZ46581.1"/>
    <property type="molecule type" value="Genomic_DNA"/>
</dbReference>
<gene>
    <name evidence="2" type="ordered locus">Daro_1835</name>
</gene>
<name>Q47F00_DECAR</name>
<dbReference type="PANTHER" id="PTHR41247:SF1">
    <property type="entry name" value="HTH-TYPE TRANSCRIPTIONAL REPRESSOR YCNK"/>
    <property type="match status" value="1"/>
</dbReference>
<dbReference type="InterPro" id="IPR008719">
    <property type="entry name" value="N2O_reductase_NosL"/>
</dbReference>
<reference evidence="2" key="1">
    <citation type="submission" date="2005-08" db="EMBL/GenBank/DDBJ databases">
        <title>Complete sequence of Dechloromonas aromatica RCB.</title>
        <authorList>
            <person name="Salinero K.K."/>
            <person name="Copeland A."/>
            <person name="Lucas S."/>
            <person name="Lapidus A."/>
            <person name="Barry K."/>
            <person name="Detter J.C."/>
            <person name="Glavina T."/>
            <person name="Hammon N."/>
            <person name="Israni S."/>
            <person name="Pitluck S."/>
            <person name="Di Bartolo G."/>
            <person name="Trong S."/>
            <person name="Schmutz J."/>
            <person name="Larimer F."/>
            <person name="Land M."/>
            <person name="Ivanova N."/>
            <person name="Richardson P."/>
        </authorList>
    </citation>
    <scope>NUCLEOTIDE SEQUENCE</scope>
    <source>
        <strain evidence="2">RCB</strain>
    </source>
</reference>
<organism evidence="2">
    <name type="scientific">Dechloromonas aromatica (strain RCB)</name>
    <dbReference type="NCBI Taxonomy" id="159087"/>
    <lineage>
        <taxon>Bacteria</taxon>
        <taxon>Pseudomonadati</taxon>
        <taxon>Pseudomonadota</taxon>
        <taxon>Betaproteobacteria</taxon>
        <taxon>Rhodocyclales</taxon>
        <taxon>Azonexaceae</taxon>
        <taxon>Dechloromonas</taxon>
    </lineage>
</organism>
<dbReference type="eggNOG" id="COG4314">
    <property type="taxonomic scope" value="Bacteria"/>
</dbReference>
<sequence>MNRRKLVLLLPTLIVSKLVFGADGVSVPLGDSAPLTDELEKYPRCVICNMDRRKFHYARHLLHYGDGQAQGTCSVHCAAECMLRERRRGFLTIYAPDFGAASDPKPLIEAAAATYLIGSDLRGVMTPVSKVSFASREAALLAKQSYGGELASFAVAISASFEEMAGSVVRRYGNDRERLLRKAQQAAS</sequence>
<accession>Q47F00</accession>